<dbReference type="GO" id="GO:0016020">
    <property type="term" value="C:membrane"/>
    <property type="evidence" value="ECO:0007669"/>
    <property type="project" value="TreeGrafter"/>
</dbReference>
<dbReference type="SMART" id="SM00396">
    <property type="entry name" value="ZnF_UBR1"/>
    <property type="match status" value="1"/>
</dbReference>
<reference evidence="7" key="2">
    <citation type="submission" date="2025-09" db="UniProtKB">
        <authorList>
            <consortium name="Ensembl"/>
        </authorList>
    </citation>
    <scope>IDENTIFICATION</scope>
</reference>
<dbReference type="PANTHER" id="PTHR21725:SF1">
    <property type="entry name" value="E3 UBIQUITIN-PROTEIN LIGASE UBR4"/>
    <property type="match status" value="1"/>
</dbReference>
<feature type="zinc finger region" description="UBR-type" evidence="4">
    <location>
        <begin position="1"/>
        <end position="58"/>
    </location>
</feature>
<dbReference type="GO" id="GO:0005829">
    <property type="term" value="C:cytosol"/>
    <property type="evidence" value="ECO:0007669"/>
    <property type="project" value="TreeGrafter"/>
</dbReference>
<dbReference type="InterPro" id="IPR003126">
    <property type="entry name" value="Znf_UBR"/>
</dbReference>
<evidence type="ECO:0000256" key="5">
    <source>
        <dbReference type="SAM" id="MobiDB-lite"/>
    </source>
</evidence>
<name>A0A8D0G4U4_SPHPU</name>
<evidence type="ECO:0000256" key="4">
    <source>
        <dbReference type="PROSITE-ProRule" id="PRU00508"/>
    </source>
</evidence>
<feature type="region of interest" description="Disordered" evidence="5">
    <location>
        <begin position="67"/>
        <end position="116"/>
    </location>
</feature>
<dbReference type="GO" id="GO:0005654">
    <property type="term" value="C:nucleoplasm"/>
    <property type="evidence" value="ECO:0007669"/>
    <property type="project" value="TreeGrafter"/>
</dbReference>
<dbReference type="Proteomes" id="UP000694392">
    <property type="component" value="Unplaced"/>
</dbReference>
<dbReference type="CDD" id="cd19680">
    <property type="entry name" value="UBR-box_UBR4"/>
    <property type="match status" value="1"/>
</dbReference>
<evidence type="ECO:0000259" key="6">
    <source>
        <dbReference type="PROSITE" id="PS51157"/>
    </source>
</evidence>
<dbReference type="GO" id="GO:0005813">
    <property type="term" value="C:centrosome"/>
    <property type="evidence" value="ECO:0007669"/>
    <property type="project" value="TreeGrafter"/>
</dbReference>
<dbReference type="Ensembl" id="ENSSPUT00000001278.1">
    <property type="protein sequence ID" value="ENSSPUP00000001208.1"/>
    <property type="gene ID" value="ENSSPUG00000000962.1"/>
</dbReference>
<evidence type="ECO:0000256" key="3">
    <source>
        <dbReference type="ARBA" id="ARBA00022833"/>
    </source>
</evidence>
<dbReference type="GeneTree" id="ENSGT00600000084471"/>
<dbReference type="InterPro" id="IPR047509">
    <property type="entry name" value="UBR4-like_UBR-box"/>
</dbReference>
<accession>A0A8D0G4U4</accession>
<organism evidence="7 8">
    <name type="scientific">Sphenodon punctatus</name>
    <name type="common">Tuatara</name>
    <name type="synonym">Hatteria punctata</name>
    <dbReference type="NCBI Taxonomy" id="8508"/>
    <lineage>
        <taxon>Eukaryota</taxon>
        <taxon>Metazoa</taxon>
        <taxon>Chordata</taxon>
        <taxon>Craniata</taxon>
        <taxon>Vertebrata</taxon>
        <taxon>Euteleostomi</taxon>
        <taxon>Lepidosauria</taxon>
        <taxon>Sphenodontia</taxon>
        <taxon>Sphenodontidae</taxon>
        <taxon>Sphenodon</taxon>
    </lineage>
</organism>
<proteinExistence type="predicted"/>
<reference evidence="7" key="1">
    <citation type="submission" date="2025-08" db="UniProtKB">
        <authorList>
            <consortium name="Ensembl"/>
        </authorList>
    </citation>
    <scope>IDENTIFICATION</scope>
</reference>
<evidence type="ECO:0000313" key="8">
    <source>
        <dbReference type="Proteomes" id="UP000694392"/>
    </source>
</evidence>
<dbReference type="Pfam" id="PF02207">
    <property type="entry name" value="zf-UBR"/>
    <property type="match status" value="1"/>
</dbReference>
<sequence length="304" mass="33328">MNQHWYHCHTCKMVDGVGVCTVCAKVCHKDHEISYAKYGSFFCDCGAKEDGSCLALVKRTPSSGIGSTMKESAFQSEPRVPESVIRHASTSPADKSKVTISDGKGPDEEKPKKSSLCRNVEGCREELQSQANFSFSPLVLDMLSFLMDAIQINFQQASAMGSSSRAQQALNELHTLDKTVEMTDQLMVPTLGSQEGAFENVRMNYSGDQGQTIRQLISAHVLRRVAMCVLSSPHGRRQHLAVSHEKGKITVLQLSALLKQADSSKRKLTLTRLASAPVPFTVLSLTGNPCKEDYLAVCGLKVWM</sequence>
<evidence type="ECO:0000313" key="7">
    <source>
        <dbReference type="Ensembl" id="ENSSPUP00000001208.1"/>
    </source>
</evidence>
<keyword evidence="3" id="KW-0862">Zinc</keyword>
<evidence type="ECO:0000256" key="1">
    <source>
        <dbReference type="ARBA" id="ARBA00022723"/>
    </source>
</evidence>
<evidence type="ECO:0000256" key="2">
    <source>
        <dbReference type="ARBA" id="ARBA00022771"/>
    </source>
</evidence>
<dbReference type="AlphaFoldDB" id="A0A8D0G4U4"/>
<dbReference type="PROSITE" id="PS51157">
    <property type="entry name" value="ZF_UBR"/>
    <property type="match status" value="1"/>
</dbReference>
<feature type="domain" description="UBR-type" evidence="6">
    <location>
        <begin position="1"/>
        <end position="58"/>
    </location>
</feature>
<protein>
    <recommendedName>
        <fullName evidence="6">UBR-type domain-containing protein</fullName>
    </recommendedName>
</protein>
<keyword evidence="1" id="KW-0479">Metal-binding</keyword>
<dbReference type="PANTHER" id="PTHR21725">
    <property type="entry name" value="E3 UBIQUITIN-PROTEIN LIGASE UBR4"/>
    <property type="match status" value="1"/>
</dbReference>
<keyword evidence="2" id="KW-0863">Zinc-finger</keyword>
<dbReference type="InterPro" id="IPR045189">
    <property type="entry name" value="UBR4-like"/>
</dbReference>
<dbReference type="GO" id="GO:0004842">
    <property type="term" value="F:ubiquitin-protein transferase activity"/>
    <property type="evidence" value="ECO:0007669"/>
    <property type="project" value="TreeGrafter"/>
</dbReference>
<keyword evidence="8" id="KW-1185">Reference proteome</keyword>
<dbReference type="GO" id="GO:0006511">
    <property type="term" value="P:ubiquitin-dependent protein catabolic process"/>
    <property type="evidence" value="ECO:0007669"/>
    <property type="project" value="TreeGrafter"/>
</dbReference>
<dbReference type="GO" id="GO:0008270">
    <property type="term" value="F:zinc ion binding"/>
    <property type="evidence" value="ECO:0007669"/>
    <property type="project" value="UniProtKB-KW"/>
</dbReference>